<comment type="similarity">
    <text evidence="1">Belongs to the FAM133 family.</text>
</comment>
<feature type="compositionally biased region" description="Basic residues" evidence="2">
    <location>
        <begin position="148"/>
        <end position="166"/>
    </location>
</feature>
<reference evidence="3 4" key="1">
    <citation type="submission" date="2019-01" db="EMBL/GenBank/DDBJ databases">
        <title>Draft Genome and Complete Hox-Cluster Characterization of the Sterlet Sturgeon (Acipenser ruthenus).</title>
        <authorList>
            <person name="Wei Q."/>
        </authorList>
    </citation>
    <scope>NUCLEOTIDE SEQUENCE [LARGE SCALE GENOMIC DNA]</scope>
    <source>
        <strain evidence="3">WHYD16114868_AA</strain>
        <tissue evidence="3">Blood</tissue>
    </source>
</reference>
<keyword evidence="4" id="KW-1185">Reference proteome</keyword>
<accession>A0A444TWY0</accession>
<protein>
    <submittedName>
        <fullName evidence="3">Protein FAM133</fullName>
    </submittedName>
</protein>
<evidence type="ECO:0000256" key="1">
    <source>
        <dbReference type="ARBA" id="ARBA00009569"/>
    </source>
</evidence>
<gene>
    <name evidence="3" type="ORF">EOD39_10867</name>
</gene>
<feature type="compositionally biased region" description="Basic and acidic residues" evidence="2">
    <location>
        <begin position="98"/>
        <end position="111"/>
    </location>
</feature>
<evidence type="ECO:0000313" key="3">
    <source>
        <dbReference type="EMBL" id="RXM27390.1"/>
    </source>
</evidence>
<dbReference type="AlphaFoldDB" id="A0A444TWY0"/>
<proteinExistence type="inferred from homology"/>
<name>A0A444TWY0_ACIRT</name>
<dbReference type="Proteomes" id="UP000289886">
    <property type="component" value="Unassembled WGS sequence"/>
</dbReference>
<feature type="compositionally biased region" description="Basic and acidic residues" evidence="2">
    <location>
        <begin position="39"/>
        <end position="49"/>
    </location>
</feature>
<dbReference type="PANTHER" id="PTHR31911:SF1">
    <property type="entry name" value="FAMILY WITH SEQUENCE SIMILARITY 133 MEMBER B-RELATED"/>
    <property type="match status" value="1"/>
</dbReference>
<comment type="caution">
    <text evidence="3">The sequence shown here is derived from an EMBL/GenBank/DDBJ whole genome shotgun (WGS) entry which is preliminary data.</text>
</comment>
<dbReference type="EMBL" id="SCEB01215842">
    <property type="protein sequence ID" value="RXM27390.1"/>
    <property type="molecule type" value="Genomic_DNA"/>
</dbReference>
<organism evidence="3 4">
    <name type="scientific">Acipenser ruthenus</name>
    <name type="common">Sterlet sturgeon</name>
    <dbReference type="NCBI Taxonomy" id="7906"/>
    <lineage>
        <taxon>Eukaryota</taxon>
        <taxon>Metazoa</taxon>
        <taxon>Chordata</taxon>
        <taxon>Craniata</taxon>
        <taxon>Vertebrata</taxon>
        <taxon>Euteleostomi</taxon>
        <taxon>Actinopterygii</taxon>
        <taxon>Chondrostei</taxon>
        <taxon>Acipenseriformes</taxon>
        <taxon>Acipenseridae</taxon>
        <taxon>Acipenser</taxon>
    </lineage>
</organism>
<sequence length="184" mass="21080">MGKRDNRIAYVNPIAVARSRGPAASSGPSIQDYLNRPRPTWEEVKEQLEKKKKGSRTLAEFEEKMNDDESYGSKRMRKSESSADTDTDIDVPLKKKRSSEEKDRTTDESYGSKRMRKSESSADTDTDIDVPLKKKRSSEEKDRTTDKSKKKKKHKKHGRKKKKKVSGSRLRVTCEVGCARIKLQ</sequence>
<dbReference type="PANTHER" id="PTHR31911">
    <property type="entry name" value="PROTEIN FAM133"/>
    <property type="match status" value="1"/>
</dbReference>
<dbReference type="InterPro" id="IPR026766">
    <property type="entry name" value="Fam133"/>
</dbReference>
<evidence type="ECO:0000256" key="2">
    <source>
        <dbReference type="SAM" id="MobiDB-lite"/>
    </source>
</evidence>
<feature type="compositionally biased region" description="Basic and acidic residues" evidence="2">
    <location>
        <begin position="137"/>
        <end position="147"/>
    </location>
</feature>
<evidence type="ECO:0000313" key="4">
    <source>
        <dbReference type="Proteomes" id="UP000289886"/>
    </source>
</evidence>
<feature type="region of interest" description="Disordered" evidence="2">
    <location>
        <begin position="17"/>
        <end position="170"/>
    </location>
</feature>